<protein>
    <submittedName>
        <fullName evidence="3">Retrovirus-related Pol polyprotein from transposon TNT 1-94</fullName>
    </submittedName>
</protein>
<gene>
    <name evidence="2" type="ORF">C1SCF055_LOCUS14413</name>
</gene>
<dbReference type="Proteomes" id="UP001152797">
    <property type="component" value="Unassembled WGS sequence"/>
</dbReference>
<dbReference type="AlphaFoldDB" id="A0A9P1C8N5"/>
<organism evidence="2">
    <name type="scientific">Cladocopium goreaui</name>
    <dbReference type="NCBI Taxonomy" id="2562237"/>
    <lineage>
        <taxon>Eukaryota</taxon>
        <taxon>Sar</taxon>
        <taxon>Alveolata</taxon>
        <taxon>Dinophyceae</taxon>
        <taxon>Suessiales</taxon>
        <taxon>Symbiodiniaceae</taxon>
        <taxon>Cladocopium</taxon>
    </lineage>
</organism>
<feature type="region of interest" description="Disordered" evidence="1">
    <location>
        <begin position="211"/>
        <end position="235"/>
    </location>
</feature>
<dbReference type="EMBL" id="CAMXCT010001136">
    <property type="protein sequence ID" value="CAI3987114.1"/>
    <property type="molecule type" value="Genomic_DNA"/>
</dbReference>
<evidence type="ECO:0000256" key="1">
    <source>
        <dbReference type="SAM" id="MobiDB-lite"/>
    </source>
</evidence>
<evidence type="ECO:0000313" key="2">
    <source>
        <dbReference type="EMBL" id="CAI3987114.1"/>
    </source>
</evidence>
<proteinExistence type="predicted"/>
<comment type="caution">
    <text evidence="2">The sequence shown here is derived from an EMBL/GenBank/DDBJ whole genome shotgun (WGS) entry which is preliminary data.</text>
</comment>
<evidence type="ECO:0000313" key="3">
    <source>
        <dbReference type="EMBL" id="CAL4774426.1"/>
    </source>
</evidence>
<sequence length="384" mass="42713">MSDLTARLKAVQAVQEQEVKNDLEYLTLADLENEVVSFGEAHLGQTYTQAWSDQEWVKFMTARYQKSTKAGEDDGVYETEMSETWTMNAPTEQQETIHALQARMLNMEDALQRVIHHLENVNQMNARAFRFGYQQGDLETAQGKQSELPSLEMFQQGSDIAMQPDTTVSPFPPEAADQSIEHQDHAALQMQGAHPGLIQAAQELACPICKSQEPPKTARPESHSSDPGAIDEDDPDLTAVNLICTDAPGALQVRLSDLTPAERAQFEVAKETEVQNWIKTGTISKVLRDQIPDSQIMKCRWILTWKETDPAPDTPSQAKGRKAKARVVILGFMDPSLDSIPRDSPTLGRTSKMVALQLVSSHKWLLQSFDVKAAFLQGKPKTIG</sequence>
<reference evidence="2" key="1">
    <citation type="submission" date="2022-10" db="EMBL/GenBank/DDBJ databases">
        <authorList>
            <person name="Chen Y."/>
            <person name="Dougan E. K."/>
            <person name="Chan C."/>
            <person name="Rhodes N."/>
            <person name="Thang M."/>
        </authorList>
    </citation>
    <scope>NUCLEOTIDE SEQUENCE</scope>
</reference>
<keyword evidence="4" id="KW-1185">Reference proteome</keyword>
<accession>A0A9P1C8N5</accession>
<reference evidence="3 4" key="2">
    <citation type="submission" date="2024-05" db="EMBL/GenBank/DDBJ databases">
        <authorList>
            <person name="Chen Y."/>
            <person name="Shah S."/>
            <person name="Dougan E. K."/>
            <person name="Thang M."/>
            <person name="Chan C."/>
        </authorList>
    </citation>
    <scope>NUCLEOTIDE SEQUENCE [LARGE SCALE GENOMIC DNA]</scope>
</reference>
<dbReference type="EMBL" id="CAMXCT020001136">
    <property type="protein sequence ID" value="CAL1140489.1"/>
    <property type="molecule type" value="Genomic_DNA"/>
</dbReference>
<dbReference type="EMBL" id="CAMXCT030001136">
    <property type="protein sequence ID" value="CAL4774426.1"/>
    <property type="molecule type" value="Genomic_DNA"/>
</dbReference>
<evidence type="ECO:0000313" key="4">
    <source>
        <dbReference type="Proteomes" id="UP001152797"/>
    </source>
</evidence>
<name>A0A9P1C8N5_9DINO</name>